<dbReference type="GO" id="GO:0003863">
    <property type="term" value="F:branched-chain 2-oxo acid dehydrogenase activity"/>
    <property type="evidence" value="ECO:0007669"/>
    <property type="project" value="UniProtKB-EC"/>
</dbReference>
<evidence type="ECO:0000313" key="8">
    <source>
        <dbReference type="Proteomes" id="UP000264702"/>
    </source>
</evidence>
<evidence type="ECO:0000259" key="6">
    <source>
        <dbReference type="Pfam" id="PF00676"/>
    </source>
</evidence>
<comment type="similarity">
    <text evidence="4">Belongs to the BCKDHA family.</text>
</comment>
<proteinExistence type="inferred from homology"/>
<keyword evidence="2 4" id="KW-0560">Oxidoreductase</keyword>
<dbReference type="PANTHER" id="PTHR43380:SF1">
    <property type="entry name" value="2-OXOISOVALERATE DEHYDROGENASE SUBUNIT ALPHA, MITOCHONDRIAL"/>
    <property type="match status" value="1"/>
</dbReference>
<dbReference type="RefSeq" id="WP_117298519.1">
    <property type="nucleotide sequence ID" value="NZ_QVQT02000002.1"/>
</dbReference>
<dbReference type="EMBL" id="QVQT01000002">
    <property type="protein sequence ID" value="RFU17771.1"/>
    <property type="molecule type" value="Genomic_DNA"/>
</dbReference>
<evidence type="ECO:0000313" key="7">
    <source>
        <dbReference type="EMBL" id="RFU17771.1"/>
    </source>
</evidence>
<comment type="function">
    <text evidence="4">The branched-chain alpha-keto dehydrogenase complex catalyzes the overall conversion of alpha-keto acids to acyl-CoA and CO(2). It contains multiple copies of three enzymatic components: branched-chain alpha-keto acid decarboxylase (E1), lipoamide acyltransferase (E2) and lipoamide dehydrogenase (E3).</text>
</comment>
<dbReference type="GO" id="GO:0009083">
    <property type="term" value="P:branched-chain amino acid catabolic process"/>
    <property type="evidence" value="ECO:0007669"/>
    <property type="project" value="TreeGrafter"/>
</dbReference>
<feature type="region of interest" description="Disordered" evidence="5">
    <location>
        <begin position="109"/>
        <end position="135"/>
    </location>
</feature>
<evidence type="ECO:0000256" key="5">
    <source>
        <dbReference type="SAM" id="MobiDB-lite"/>
    </source>
</evidence>
<dbReference type="Gene3D" id="3.40.50.970">
    <property type="match status" value="1"/>
</dbReference>
<evidence type="ECO:0000256" key="1">
    <source>
        <dbReference type="ARBA" id="ARBA00001964"/>
    </source>
</evidence>
<dbReference type="AlphaFoldDB" id="A0A372ISL7"/>
<dbReference type="InterPro" id="IPR029061">
    <property type="entry name" value="THDP-binding"/>
</dbReference>
<comment type="caution">
    <text evidence="7">The sequence shown here is derived from an EMBL/GenBank/DDBJ whole genome shotgun (WGS) entry which is preliminary data.</text>
</comment>
<dbReference type="Proteomes" id="UP000264702">
    <property type="component" value="Unassembled WGS sequence"/>
</dbReference>
<comment type="catalytic activity">
    <reaction evidence="4">
        <text>N(6)-[(R)-lipoyl]-L-lysyl-[protein] + 3-methyl-2-oxobutanoate + H(+) = N(6)-[(R)-S(8)-2-methylpropanoyldihydrolipoyl]-L-lysyl-[protein] + CO2</text>
        <dbReference type="Rhea" id="RHEA:13457"/>
        <dbReference type="Rhea" id="RHEA-COMP:10474"/>
        <dbReference type="Rhea" id="RHEA-COMP:10497"/>
        <dbReference type="ChEBI" id="CHEBI:11851"/>
        <dbReference type="ChEBI" id="CHEBI:15378"/>
        <dbReference type="ChEBI" id="CHEBI:16526"/>
        <dbReference type="ChEBI" id="CHEBI:83099"/>
        <dbReference type="ChEBI" id="CHEBI:83142"/>
        <dbReference type="EC" id="1.2.4.4"/>
    </reaction>
</comment>
<evidence type="ECO:0000256" key="2">
    <source>
        <dbReference type="ARBA" id="ARBA00023002"/>
    </source>
</evidence>
<accession>A0A372ISL7</accession>
<reference evidence="7 8" key="1">
    <citation type="submission" date="2018-08" db="EMBL/GenBank/DDBJ databases">
        <title>Acidipila sp. 4G-K13, an acidobacterium isolated from forest soil.</title>
        <authorList>
            <person name="Gao Z.-H."/>
            <person name="Qiu L.-H."/>
        </authorList>
    </citation>
    <scope>NUCLEOTIDE SEQUENCE [LARGE SCALE GENOMIC DNA]</scope>
    <source>
        <strain evidence="7 8">4G-K13</strain>
    </source>
</reference>
<organism evidence="7 8">
    <name type="scientific">Paracidobacterium acidisoli</name>
    <dbReference type="NCBI Taxonomy" id="2303751"/>
    <lineage>
        <taxon>Bacteria</taxon>
        <taxon>Pseudomonadati</taxon>
        <taxon>Acidobacteriota</taxon>
        <taxon>Terriglobia</taxon>
        <taxon>Terriglobales</taxon>
        <taxon>Acidobacteriaceae</taxon>
        <taxon>Paracidobacterium</taxon>
    </lineage>
</organism>
<dbReference type="OrthoDB" id="119428at2"/>
<feature type="domain" description="Dehydrogenase E1 component" evidence="6">
    <location>
        <begin position="34"/>
        <end position="310"/>
    </location>
</feature>
<dbReference type="InterPro" id="IPR001017">
    <property type="entry name" value="DH_E1"/>
</dbReference>
<comment type="cofactor">
    <cofactor evidence="1 4">
        <name>thiamine diphosphate</name>
        <dbReference type="ChEBI" id="CHEBI:58937"/>
    </cofactor>
</comment>
<name>A0A372ISL7_9BACT</name>
<dbReference type="EC" id="1.2.4.4" evidence="4"/>
<keyword evidence="3 4" id="KW-0786">Thiamine pyrophosphate</keyword>
<keyword evidence="8" id="KW-1185">Reference proteome</keyword>
<protein>
    <recommendedName>
        <fullName evidence="4">2-oxoisovalerate dehydrogenase subunit alpha</fullName>
        <ecNumber evidence="4">1.2.4.4</ecNumber>
    </recommendedName>
    <alternativeName>
        <fullName evidence="4">Branched-chain alpha-keto acid dehydrogenase E1 component alpha chain</fullName>
    </alternativeName>
</protein>
<sequence length="314" mass="33142">MSATLREQVTPSSAAPKKSFSLIGDEKLRELYAWMLKCRMLQEHSRPSAKRSARSGHASSIGHEASTVGIAIDLLPDDILAASHGDLIAAMLRGASPGAMLASLRNGSASARNGHASAPEKSKASSNGHAPLPLIPPAPTLEAQLGIATGAAFAAKLKQNGSIAVAFCGNVSAPQPLWQETLHFAAAHRLPLICVVRTAGDADLSRVALDCGLPGIPVDGSDVVAVYRVAYETITRVRQGNGPALIECRSGIGLRHNASTGSGHAASDPIHNMEHYLTGKHLFSERWKQKLVRDFTRELDKAVKKAGGVPQKKK</sequence>
<evidence type="ECO:0000256" key="3">
    <source>
        <dbReference type="ARBA" id="ARBA00023052"/>
    </source>
</evidence>
<dbReference type="Pfam" id="PF00676">
    <property type="entry name" value="E1_dh"/>
    <property type="match status" value="1"/>
</dbReference>
<dbReference type="InterPro" id="IPR050771">
    <property type="entry name" value="Alpha-ketoacid_DH_E1_comp"/>
</dbReference>
<gene>
    <name evidence="7" type="ORF">D0Y96_06530</name>
</gene>
<dbReference type="PANTHER" id="PTHR43380">
    <property type="entry name" value="2-OXOISOVALERATE DEHYDROGENASE SUBUNIT ALPHA, MITOCHONDRIAL"/>
    <property type="match status" value="1"/>
</dbReference>
<dbReference type="SUPFAM" id="SSF52518">
    <property type="entry name" value="Thiamin diphosphate-binding fold (THDP-binding)"/>
    <property type="match status" value="1"/>
</dbReference>
<evidence type="ECO:0000256" key="4">
    <source>
        <dbReference type="RuleBase" id="RU365014"/>
    </source>
</evidence>